<feature type="region of interest" description="Disordered" evidence="1">
    <location>
        <begin position="35"/>
        <end position="56"/>
    </location>
</feature>
<organism evidence="2 3">
    <name type="scientific">Cryptolaemus montrouzieri</name>
    <dbReference type="NCBI Taxonomy" id="559131"/>
    <lineage>
        <taxon>Eukaryota</taxon>
        <taxon>Metazoa</taxon>
        <taxon>Ecdysozoa</taxon>
        <taxon>Arthropoda</taxon>
        <taxon>Hexapoda</taxon>
        <taxon>Insecta</taxon>
        <taxon>Pterygota</taxon>
        <taxon>Neoptera</taxon>
        <taxon>Endopterygota</taxon>
        <taxon>Coleoptera</taxon>
        <taxon>Polyphaga</taxon>
        <taxon>Cucujiformia</taxon>
        <taxon>Coccinelloidea</taxon>
        <taxon>Coccinellidae</taxon>
        <taxon>Scymninae</taxon>
        <taxon>Scymnini</taxon>
        <taxon>Cryptolaemus</taxon>
    </lineage>
</organism>
<comment type="caution">
    <text evidence="2">The sequence shown here is derived from an EMBL/GenBank/DDBJ whole genome shotgun (WGS) entry which is preliminary data.</text>
</comment>
<feature type="compositionally biased region" description="Polar residues" evidence="1">
    <location>
        <begin position="141"/>
        <end position="151"/>
    </location>
</feature>
<name>A0ABD2PCB9_9CUCU</name>
<keyword evidence="3" id="KW-1185">Reference proteome</keyword>
<evidence type="ECO:0000313" key="3">
    <source>
        <dbReference type="Proteomes" id="UP001516400"/>
    </source>
</evidence>
<feature type="compositionally biased region" description="Low complexity" evidence="1">
    <location>
        <begin position="35"/>
        <end position="44"/>
    </location>
</feature>
<proteinExistence type="predicted"/>
<accession>A0ABD2PCB9</accession>
<dbReference type="Proteomes" id="UP001516400">
    <property type="component" value="Unassembled WGS sequence"/>
</dbReference>
<evidence type="ECO:0000256" key="1">
    <source>
        <dbReference type="SAM" id="MobiDB-lite"/>
    </source>
</evidence>
<reference evidence="2 3" key="1">
    <citation type="journal article" date="2021" name="BMC Biol.">
        <title>Horizontally acquired antibacterial genes associated with adaptive radiation of ladybird beetles.</title>
        <authorList>
            <person name="Li H.S."/>
            <person name="Tang X.F."/>
            <person name="Huang Y.H."/>
            <person name="Xu Z.Y."/>
            <person name="Chen M.L."/>
            <person name="Du X.Y."/>
            <person name="Qiu B.Y."/>
            <person name="Chen P.T."/>
            <person name="Zhang W."/>
            <person name="Slipinski A."/>
            <person name="Escalona H.E."/>
            <person name="Waterhouse R.M."/>
            <person name="Zwick A."/>
            <person name="Pang H."/>
        </authorList>
    </citation>
    <scope>NUCLEOTIDE SEQUENCE [LARGE SCALE GENOMIC DNA]</scope>
    <source>
        <strain evidence="2">SYSU2018</strain>
    </source>
</reference>
<feature type="compositionally biased region" description="Polar residues" evidence="1">
    <location>
        <begin position="46"/>
        <end position="56"/>
    </location>
</feature>
<sequence>MSENGKDREKLNSSLQKKNVLNSWKQNVLNKLSNNCQNESNEQSKVSDTNTAAEKSIDLTSATPKMKQLNPKSIAIKKQNSLDHGVAYYFKLMDKIGWDMSKSISSVSLEETSTSETIETQKASEPKKEVIDVNNDFEYSDSNSVSESNYITRRKRKRKHKRKPRVPTPIPGKLLNNNLCQRKLPIVPGTPKVHIRFDNEQKTLSSVHNNPITPKTIEEQEETSEPKETIKILQNVSITSSKIDSSIQGSQEDISTSNVPDIQTTELPYECSDTLYIKTELKNQTPETYSGDVQSTQTNTLDHTSENVNQLAYGDESSLFKSHFMNSNLSDDSLKFAKLSLLKELLNSKCAEDKSTINITIDSDDSFRNTKS</sequence>
<gene>
    <name evidence="2" type="ORF">HHI36_002790</name>
</gene>
<feature type="region of interest" description="Disordered" evidence="1">
    <location>
        <begin position="141"/>
        <end position="174"/>
    </location>
</feature>
<protein>
    <submittedName>
        <fullName evidence="2">Uncharacterized protein</fullName>
    </submittedName>
</protein>
<dbReference type="EMBL" id="JABFTP020000185">
    <property type="protein sequence ID" value="KAL3288342.1"/>
    <property type="molecule type" value="Genomic_DNA"/>
</dbReference>
<feature type="compositionally biased region" description="Basic residues" evidence="1">
    <location>
        <begin position="152"/>
        <end position="165"/>
    </location>
</feature>
<dbReference type="AlphaFoldDB" id="A0ABD2PCB9"/>
<evidence type="ECO:0000313" key="2">
    <source>
        <dbReference type="EMBL" id="KAL3288342.1"/>
    </source>
</evidence>